<dbReference type="AlphaFoldDB" id="A0A2S4NBH3"/>
<comment type="catalytic activity">
    <reaction evidence="8 11">
        <text>2 5-aminolevulinate = porphobilinogen + 2 H2O + H(+)</text>
        <dbReference type="Rhea" id="RHEA:24064"/>
        <dbReference type="ChEBI" id="CHEBI:15377"/>
        <dbReference type="ChEBI" id="CHEBI:15378"/>
        <dbReference type="ChEBI" id="CHEBI:58126"/>
        <dbReference type="ChEBI" id="CHEBI:356416"/>
        <dbReference type="EC" id="4.2.1.24"/>
    </reaction>
</comment>
<evidence type="ECO:0000256" key="1">
    <source>
        <dbReference type="ARBA" id="ARBA00004694"/>
    </source>
</evidence>
<keyword evidence="10" id="KW-0460">Magnesium</keyword>
<dbReference type="InterPro" id="IPR013785">
    <property type="entry name" value="Aldolase_TIM"/>
</dbReference>
<dbReference type="UniPathway" id="UPA00251">
    <property type="reaction ID" value="UER00318"/>
</dbReference>
<dbReference type="GO" id="GO:0008270">
    <property type="term" value="F:zinc ion binding"/>
    <property type="evidence" value="ECO:0007669"/>
    <property type="project" value="TreeGrafter"/>
</dbReference>
<feature type="active site" description="Schiff-base intermediate with substrate" evidence="9">
    <location>
        <position position="196"/>
    </location>
</feature>
<evidence type="ECO:0000256" key="2">
    <source>
        <dbReference type="ARBA" id="ARBA00008055"/>
    </source>
</evidence>
<dbReference type="InterPro" id="IPR001731">
    <property type="entry name" value="ALAD"/>
</dbReference>
<dbReference type="SMART" id="SM01004">
    <property type="entry name" value="ALAD"/>
    <property type="match status" value="1"/>
</dbReference>
<evidence type="ECO:0000256" key="10">
    <source>
        <dbReference type="PIRSR" id="PIRSR001415-5"/>
    </source>
</evidence>
<evidence type="ECO:0000256" key="9">
    <source>
        <dbReference type="PIRSR" id="PIRSR001415-1"/>
    </source>
</evidence>
<comment type="similarity">
    <text evidence="2 12">Belongs to the ALAD family.</text>
</comment>
<dbReference type="RefSeq" id="WP_103724780.1">
    <property type="nucleotide sequence ID" value="NZ_PQNY01000001.1"/>
</dbReference>
<dbReference type="SUPFAM" id="SSF51569">
    <property type="entry name" value="Aldolase"/>
    <property type="match status" value="1"/>
</dbReference>
<dbReference type="OrthoDB" id="9805001at2"/>
<keyword evidence="5" id="KW-0350">Heme biosynthesis</keyword>
<sequence length="331" mass="36924">MFPLQRGRRLRVNESIRSLVRETTLSPSDFMFPMFIMEGENAKVEIPSMPGIFRRTLDLTVEEVKELYALGIRAVNIYVKVNDNLKDNTGKEAWNENGLMQNAIRAIKKACPEMIVMPDVALDPYSIYGHDGIIENGDIANDATNNALVKMAVSHAQAGADFVAPSDMMDGRVLRLRQGLDEAGFHNVGIMSYSAKYASAFYGPFRDALDSAPREADIVVPKDKKTYQMDYANRIEAVKEALWDVEEGADMVMVKPGIAYLDIVREVKNAVNVPVTVFHVSGEYAMIKAASERGWLDHDKIMMEQLMCIKRAGASLISTYFAKEAAIILNK</sequence>
<gene>
    <name evidence="13" type="ORF">Q361_101135</name>
</gene>
<keyword evidence="10" id="KW-0479">Metal-binding</keyword>
<accession>A0A2S4NBH3</accession>
<dbReference type="Gene3D" id="3.20.20.70">
    <property type="entry name" value="Aldolase class I"/>
    <property type="match status" value="1"/>
</dbReference>
<evidence type="ECO:0000256" key="3">
    <source>
        <dbReference type="ARBA" id="ARBA00012053"/>
    </source>
</evidence>
<comment type="subunit">
    <text evidence="11">Homooctamer.</text>
</comment>
<proteinExistence type="inferred from homology"/>
<dbReference type="GO" id="GO:0005829">
    <property type="term" value="C:cytosol"/>
    <property type="evidence" value="ECO:0007669"/>
    <property type="project" value="TreeGrafter"/>
</dbReference>
<evidence type="ECO:0000313" key="14">
    <source>
        <dbReference type="Proteomes" id="UP000237056"/>
    </source>
</evidence>
<dbReference type="CDD" id="cd04823">
    <property type="entry name" value="ALAD_PBGS_aspartate_rich"/>
    <property type="match status" value="1"/>
</dbReference>
<organism evidence="13 14">
    <name type="scientific">Flavobacterium croceum DSM 17960</name>
    <dbReference type="NCBI Taxonomy" id="1121886"/>
    <lineage>
        <taxon>Bacteria</taxon>
        <taxon>Pseudomonadati</taxon>
        <taxon>Bacteroidota</taxon>
        <taxon>Flavobacteriia</taxon>
        <taxon>Flavobacteriales</taxon>
        <taxon>Flavobacteriaceae</taxon>
        <taxon>Flavobacterium</taxon>
    </lineage>
</organism>
<evidence type="ECO:0000313" key="13">
    <source>
        <dbReference type="EMBL" id="POS03035.1"/>
    </source>
</evidence>
<dbReference type="PRINTS" id="PR00144">
    <property type="entry name" value="DALDHYDRTASE"/>
</dbReference>
<dbReference type="Pfam" id="PF00490">
    <property type="entry name" value="ALAD"/>
    <property type="match status" value="1"/>
</dbReference>
<dbReference type="InterPro" id="IPR030656">
    <property type="entry name" value="ALAD_AS"/>
</dbReference>
<evidence type="ECO:0000256" key="7">
    <source>
        <dbReference type="ARBA" id="ARBA00023244"/>
    </source>
</evidence>
<dbReference type="EMBL" id="PQNY01000001">
    <property type="protein sequence ID" value="POS03035.1"/>
    <property type="molecule type" value="Genomic_DNA"/>
</dbReference>
<comment type="caution">
    <text evidence="13">The sequence shown here is derived from an EMBL/GenBank/DDBJ whole genome shotgun (WGS) entry which is preliminary data.</text>
</comment>
<dbReference type="PANTHER" id="PTHR11458:SF0">
    <property type="entry name" value="DELTA-AMINOLEVULINIC ACID DEHYDRATASE"/>
    <property type="match status" value="1"/>
</dbReference>
<feature type="active site" description="Schiff-base intermediate with substrate" evidence="9">
    <location>
        <position position="255"/>
    </location>
</feature>
<dbReference type="FunFam" id="3.20.20.70:FF:000019">
    <property type="entry name" value="Delta-aminolevulinic acid dehydratase"/>
    <property type="match status" value="1"/>
</dbReference>
<name>A0A2S4NBH3_9FLAO</name>
<evidence type="ECO:0000256" key="11">
    <source>
        <dbReference type="RuleBase" id="RU000515"/>
    </source>
</evidence>
<feature type="binding site" evidence="10">
    <location>
        <position position="240"/>
    </location>
    <ligand>
        <name>Mg(2+)</name>
        <dbReference type="ChEBI" id="CHEBI:18420"/>
    </ligand>
</feature>
<reference evidence="13 14" key="1">
    <citation type="submission" date="2018-01" db="EMBL/GenBank/DDBJ databases">
        <title>Genomic Encyclopedia of Type Strains, Phase I: the one thousand microbial genomes (KMG-I) project.</title>
        <authorList>
            <person name="Goeker M."/>
        </authorList>
    </citation>
    <scope>NUCLEOTIDE SEQUENCE [LARGE SCALE GENOMIC DNA]</scope>
    <source>
        <strain evidence="13 14">DSM 17960</strain>
    </source>
</reference>
<keyword evidence="14" id="KW-1185">Reference proteome</keyword>
<evidence type="ECO:0000256" key="5">
    <source>
        <dbReference type="ARBA" id="ARBA00023133"/>
    </source>
</evidence>
<evidence type="ECO:0000256" key="4">
    <source>
        <dbReference type="ARBA" id="ARBA00020771"/>
    </source>
</evidence>
<comment type="pathway">
    <text evidence="1">Porphyrin-containing compound metabolism; protoporphyrin-IX biosynthesis; coproporphyrinogen-III from 5-aminolevulinate: step 1/4.</text>
</comment>
<keyword evidence="7 11" id="KW-0627">Porphyrin biosynthesis</keyword>
<keyword evidence="6 11" id="KW-0456">Lyase</keyword>
<dbReference type="PIRSF" id="PIRSF001415">
    <property type="entry name" value="Porphbilin_synth"/>
    <property type="match status" value="1"/>
</dbReference>
<protein>
    <recommendedName>
        <fullName evidence="4 11">Delta-aminolevulinic acid dehydratase</fullName>
        <ecNumber evidence="3 11">4.2.1.24</ecNumber>
    </recommendedName>
</protein>
<dbReference type="Proteomes" id="UP000237056">
    <property type="component" value="Unassembled WGS sequence"/>
</dbReference>
<evidence type="ECO:0000256" key="8">
    <source>
        <dbReference type="ARBA" id="ARBA00047651"/>
    </source>
</evidence>
<dbReference type="PROSITE" id="PS00169">
    <property type="entry name" value="D_ALA_DEHYDRATASE"/>
    <property type="match status" value="1"/>
</dbReference>
<dbReference type="EC" id="4.2.1.24" evidence="3 11"/>
<dbReference type="NCBIfam" id="NF006762">
    <property type="entry name" value="PRK09283.1"/>
    <property type="match status" value="1"/>
</dbReference>
<dbReference type="GO" id="GO:0006782">
    <property type="term" value="P:protoporphyrinogen IX biosynthetic process"/>
    <property type="evidence" value="ECO:0007669"/>
    <property type="project" value="UniProtKB-UniPathway"/>
</dbReference>
<dbReference type="GO" id="GO:0004655">
    <property type="term" value="F:porphobilinogen synthase activity"/>
    <property type="evidence" value="ECO:0007669"/>
    <property type="project" value="UniProtKB-EC"/>
</dbReference>
<evidence type="ECO:0000256" key="12">
    <source>
        <dbReference type="RuleBase" id="RU004161"/>
    </source>
</evidence>
<evidence type="ECO:0000256" key="6">
    <source>
        <dbReference type="ARBA" id="ARBA00023239"/>
    </source>
</evidence>
<dbReference type="PANTHER" id="PTHR11458">
    <property type="entry name" value="DELTA-AMINOLEVULINIC ACID DEHYDRATASE"/>
    <property type="match status" value="1"/>
</dbReference>